<name>A0ABX5XVJ5_9BACT</name>
<proteinExistence type="predicted"/>
<dbReference type="EMBL" id="CP036432">
    <property type="protein sequence ID" value="QDV86058.1"/>
    <property type="molecule type" value="Genomic_DNA"/>
</dbReference>
<dbReference type="PROSITE" id="PS50943">
    <property type="entry name" value="HTH_CROC1"/>
    <property type="match status" value="1"/>
</dbReference>
<evidence type="ECO:0000313" key="3">
    <source>
        <dbReference type="Proteomes" id="UP000318081"/>
    </source>
</evidence>
<keyword evidence="3" id="KW-1185">Reference proteome</keyword>
<dbReference type="SMART" id="SM00530">
    <property type="entry name" value="HTH_XRE"/>
    <property type="match status" value="1"/>
</dbReference>
<dbReference type="InterPro" id="IPR001387">
    <property type="entry name" value="Cro/C1-type_HTH"/>
</dbReference>
<organism evidence="2 3">
    <name type="scientific">Stieleria magnilauensis</name>
    <dbReference type="NCBI Taxonomy" id="2527963"/>
    <lineage>
        <taxon>Bacteria</taxon>
        <taxon>Pseudomonadati</taxon>
        <taxon>Planctomycetota</taxon>
        <taxon>Planctomycetia</taxon>
        <taxon>Pirellulales</taxon>
        <taxon>Pirellulaceae</taxon>
        <taxon>Stieleria</taxon>
    </lineage>
</organism>
<reference evidence="2 3" key="1">
    <citation type="submission" date="2019-02" db="EMBL/GenBank/DDBJ databases">
        <title>Deep-cultivation of Planctomycetes and their phenomic and genomic characterization uncovers novel biology.</title>
        <authorList>
            <person name="Wiegand S."/>
            <person name="Jogler M."/>
            <person name="Boedeker C."/>
            <person name="Pinto D."/>
            <person name="Vollmers J."/>
            <person name="Rivas-Marin E."/>
            <person name="Kohn T."/>
            <person name="Peeters S.H."/>
            <person name="Heuer A."/>
            <person name="Rast P."/>
            <person name="Oberbeckmann S."/>
            <person name="Bunk B."/>
            <person name="Jeske O."/>
            <person name="Meyerdierks A."/>
            <person name="Storesund J.E."/>
            <person name="Kallscheuer N."/>
            <person name="Luecker S."/>
            <person name="Lage O.M."/>
            <person name="Pohl T."/>
            <person name="Merkel B.J."/>
            <person name="Hornburger P."/>
            <person name="Mueller R.-W."/>
            <person name="Bruemmer F."/>
            <person name="Labrenz M."/>
            <person name="Spormann A.M."/>
            <person name="Op den Camp H."/>
            <person name="Overmann J."/>
            <person name="Amann R."/>
            <person name="Jetten M.S.M."/>
            <person name="Mascher T."/>
            <person name="Medema M.H."/>
            <person name="Devos D.P."/>
            <person name="Kaster A.-K."/>
            <person name="Ovreas L."/>
            <person name="Rohde M."/>
            <person name="Galperin M.Y."/>
            <person name="Jogler C."/>
        </authorList>
    </citation>
    <scope>NUCLEOTIDE SEQUENCE [LARGE SCALE GENOMIC DNA]</scope>
    <source>
        <strain evidence="2 3">TBK1r</strain>
    </source>
</reference>
<gene>
    <name evidence="2" type="ORF">TBK1r_50760</name>
</gene>
<dbReference type="Gene3D" id="1.10.260.40">
    <property type="entry name" value="lambda repressor-like DNA-binding domains"/>
    <property type="match status" value="1"/>
</dbReference>
<dbReference type="RefSeq" id="WP_145216627.1">
    <property type="nucleotide sequence ID" value="NZ_CP036432.1"/>
</dbReference>
<dbReference type="Proteomes" id="UP000318081">
    <property type="component" value="Chromosome"/>
</dbReference>
<dbReference type="CDD" id="cd00093">
    <property type="entry name" value="HTH_XRE"/>
    <property type="match status" value="1"/>
</dbReference>
<evidence type="ECO:0000313" key="2">
    <source>
        <dbReference type="EMBL" id="QDV86058.1"/>
    </source>
</evidence>
<protein>
    <submittedName>
        <fullName evidence="2">Helix-turn-helix protein</fullName>
    </submittedName>
</protein>
<feature type="domain" description="HTH cro/C1-type" evidence="1">
    <location>
        <begin position="37"/>
        <end position="75"/>
    </location>
</feature>
<sequence>MAKKKAAKAPTAKRIDVSAYGIDLPGLIEEIRPHVEGMTYEQIGERAGLPRGSVSNYFNGTAKPSLGAVAALAQAAGGRVVVKFEPAPPKRSVKRRA</sequence>
<dbReference type="Pfam" id="PF01381">
    <property type="entry name" value="HTH_3"/>
    <property type="match status" value="1"/>
</dbReference>
<evidence type="ECO:0000259" key="1">
    <source>
        <dbReference type="PROSITE" id="PS50943"/>
    </source>
</evidence>
<accession>A0ABX5XVJ5</accession>
<dbReference type="SUPFAM" id="SSF47413">
    <property type="entry name" value="lambda repressor-like DNA-binding domains"/>
    <property type="match status" value="1"/>
</dbReference>
<dbReference type="InterPro" id="IPR010982">
    <property type="entry name" value="Lambda_DNA-bd_dom_sf"/>
</dbReference>